<gene>
    <name evidence="1" type="ORF">CGLO_06573</name>
</gene>
<comment type="caution">
    <text evidence="1">The sequence shown here is derived from an EMBL/GenBank/DDBJ whole genome shotgun (WGS) entry which is preliminary data.</text>
</comment>
<dbReference type="EMBL" id="AMYD01001326">
    <property type="protein sequence ID" value="EQB53682.1"/>
    <property type="molecule type" value="Genomic_DNA"/>
</dbReference>
<dbReference type="Proteomes" id="UP000015530">
    <property type="component" value="Unassembled WGS sequence"/>
</dbReference>
<protein>
    <submittedName>
        <fullName evidence="1">Uncharacterized protein</fullName>
    </submittedName>
</protein>
<evidence type="ECO:0000313" key="1">
    <source>
        <dbReference type="EMBL" id="EQB53682.1"/>
    </source>
</evidence>
<proteinExistence type="predicted"/>
<organism evidence="1 2">
    <name type="scientific">Colletotrichum gloeosporioides (strain Cg-14)</name>
    <name type="common">Anthracnose fungus</name>
    <name type="synonym">Glomerella cingulata</name>
    <dbReference type="NCBI Taxonomy" id="1237896"/>
    <lineage>
        <taxon>Eukaryota</taxon>
        <taxon>Fungi</taxon>
        <taxon>Dikarya</taxon>
        <taxon>Ascomycota</taxon>
        <taxon>Pezizomycotina</taxon>
        <taxon>Sordariomycetes</taxon>
        <taxon>Hypocreomycetidae</taxon>
        <taxon>Glomerellales</taxon>
        <taxon>Glomerellaceae</taxon>
        <taxon>Colletotrichum</taxon>
        <taxon>Colletotrichum gloeosporioides species complex</taxon>
    </lineage>
</organism>
<name>T0KE13_COLGC</name>
<reference evidence="2" key="1">
    <citation type="journal article" date="2013" name="Mol. Plant Microbe Interact.">
        <title>Global aspects of pacC regulation of pathogenicity genes in Colletotrichum gloeosporioides as revealed by transcriptome analysis.</title>
        <authorList>
            <person name="Alkan N."/>
            <person name="Meng X."/>
            <person name="Friedlander G."/>
            <person name="Reuveni E."/>
            <person name="Sukno S."/>
            <person name="Sherman A."/>
            <person name="Thon M."/>
            <person name="Fluhr R."/>
            <person name="Prusky D."/>
        </authorList>
    </citation>
    <scope>NUCLEOTIDE SEQUENCE [LARGE SCALE GENOMIC DNA]</scope>
    <source>
        <strain evidence="2">Cg-14</strain>
    </source>
</reference>
<evidence type="ECO:0000313" key="2">
    <source>
        <dbReference type="Proteomes" id="UP000015530"/>
    </source>
</evidence>
<accession>T0KE13</accession>
<sequence>MLAGLLFVLILE</sequence>
<dbReference type="HOGENOM" id="CLU_3436801_0_0_1"/>